<evidence type="ECO:0000256" key="1">
    <source>
        <dbReference type="SAM" id="MobiDB-lite"/>
    </source>
</evidence>
<dbReference type="InterPro" id="IPR011970">
    <property type="entry name" value="MltB_2"/>
</dbReference>
<keyword evidence="6" id="KW-1185">Reference proteome</keyword>
<dbReference type="NCBIfam" id="TIGR02283">
    <property type="entry name" value="MltB_2"/>
    <property type="match status" value="1"/>
</dbReference>
<sequence length="457" mass="48541">MLLATLLSSALAVQGCQAGATQPNDGSEVTAEAPTGSASGAAENGVDTDAGSASTGSGDSEADTGGTEQSTDAVPTPGSPAAHESFAQWLDEFRAYARGQGIETATLDRALAGVTYQPRIIELDRYQPEFTRAIWDYLDSAVSDTRVSNGRERLAANRASAERTEARYGVPPEIITAIWGVESNYGSNFGSFSTIEALATLGYDGRRHGFAREQLMAALKIIQRGDIAPDRMQGSWAGAMGHTQFIPTSFLAYAVDGDGDGRRDIWGSIPDVMASTANYLADNGWRRGERWGAEVNLPANFDYSRADADTRMSTAQWRALGVSGIGGASLPNLNEAAIIAPAGAQGPAFMVGHNFRVIMRYNNATSYALAVALLGDRIAGRPGVQAGWPRDEEPLSRGDTRELQRLLNLAGFDAGTPDGIMGPNTRGALRAWQRSRGQTPDGFATMQILDALQERSP</sequence>
<dbReference type="Pfam" id="PF01471">
    <property type="entry name" value="PG_binding_1"/>
    <property type="match status" value="1"/>
</dbReference>
<dbReference type="CDD" id="cd13399">
    <property type="entry name" value="Slt35-like"/>
    <property type="match status" value="1"/>
</dbReference>
<protein>
    <submittedName>
        <fullName evidence="5">Lytic murein transglycosylase</fullName>
    </submittedName>
</protein>
<dbReference type="Gene3D" id="1.10.101.10">
    <property type="entry name" value="PGBD-like superfamily/PGBD"/>
    <property type="match status" value="1"/>
</dbReference>
<feature type="region of interest" description="Disordered" evidence="1">
    <location>
        <begin position="18"/>
        <end position="82"/>
    </location>
</feature>
<dbReference type="InterPro" id="IPR031304">
    <property type="entry name" value="SLT_2"/>
</dbReference>
<keyword evidence="2" id="KW-0732">Signal</keyword>
<dbReference type="Pfam" id="PF13406">
    <property type="entry name" value="SLT_2"/>
    <property type="match status" value="1"/>
</dbReference>
<evidence type="ECO:0000313" key="6">
    <source>
        <dbReference type="Proteomes" id="UP001589814"/>
    </source>
</evidence>
<dbReference type="Gene3D" id="1.10.8.350">
    <property type="entry name" value="Bacterial muramidase"/>
    <property type="match status" value="1"/>
</dbReference>
<evidence type="ECO:0000259" key="3">
    <source>
        <dbReference type="Pfam" id="PF01471"/>
    </source>
</evidence>
<comment type="caution">
    <text evidence="5">The sequence shown here is derived from an EMBL/GenBank/DDBJ whole genome shotgun (WGS) entry which is preliminary data.</text>
</comment>
<evidence type="ECO:0000256" key="2">
    <source>
        <dbReference type="SAM" id="SignalP"/>
    </source>
</evidence>
<feature type="signal peptide" evidence="2">
    <location>
        <begin position="1"/>
        <end position="18"/>
    </location>
</feature>
<dbReference type="Proteomes" id="UP001589814">
    <property type="component" value="Unassembled WGS sequence"/>
</dbReference>
<gene>
    <name evidence="5" type="ORF">ACFFHW_15225</name>
</gene>
<feature type="domain" description="Transglycosylase SLT" evidence="4">
    <location>
        <begin position="85"/>
        <end position="376"/>
    </location>
</feature>
<dbReference type="InterPro" id="IPR036365">
    <property type="entry name" value="PGBD-like_sf"/>
</dbReference>
<accession>A0ABV6G700</accession>
<name>A0ABV6G700_9GAMM</name>
<organism evidence="5 6">
    <name type="scientific">Kushneria aurantia</name>
    <dbReference type="NCBI Taxonomy" id="504092"/>
    <lineage>
        <taxon>Bacteria</taxon>
        <taxon>Pseudomonadati</taxon>
        <taxon>Pseudomonadota</taxon>
        <taxon>Gammaproteobacteria</taxon>
        <taxon>Oceanospirillales</taxon>
        <taxon>Halomonadaceae</taxon>
        <taxon>Kushneria</taxon>
    </lineage>
</organism>
<evidence type="ECO:0000259" key="4">
    <source>
        <dbReference type="Pfam" id="PF13406"/>
    </source>
</evidence>
<dbReference type="PANTHER" id="PTHR30163">
    <property type="entry name" value="MEMBRANE-BOUND LYTIC MUREIN TRANSGLYCOSYLASE B"/>
    <property type="match status" value="1"/>
</dbReference>
<dbReference type="InterPro" id="IPR036366">
    <property type="entry name" value="PGBDSf"/>
</dbReference>
<dbReference type="EMBL" id="JBHLVX010000057">
    <property type="protein sequence ID" value="MFC0269320.1"/>
    <property type="molecule type" value="Genomic_DNA"/>
</dbReference>
<feature type="compositionally biased region" description="Low complexity" evidence="1">
    <location>
        <begin position="47"/>
        <end position="59"/>
    </location>
</feature>
<dbReference type="RefSeq" id="WP_019952970.1">
    <property type="nucleotide sequence ID" value="NZ_JBHLVX010000057.1"/>
</dbReference>
<feature type="chain" id="PRO_5045965798" evidence="2">
    <location>
        <begin position="19"/>
        <end position="457"/>
    </location>
</feature>
<dbReference type="InterPro" id="IPR023346">
    <property type="entry name" value="Lysozyme-like_dom_sf"/>
</dbReference>
<dbReference type="Gene3D" id="1.10.530.10">
    <property type="match status" value="1"/>
</dbReference>
<evidence type="ECO:0000313" key="5">
    <source>
        <dbReference type="EMBL" id="MFC0269320.1"/>
    </source>
</evidence>
<dbReference type="InterPro" id="IPR043426">
    <property type="entry name" value="MltB-like"/>
</dbReference>
<dbReference type="SUPFAM" id="SSF47090">
    <property type="entry name" value="PGBD-like"/>
    <property type="match status" value="1"/>
</dbReference>
<dbReference type="InterPro" id="IPR002477">
    <property type="entry name" value="Peptidoglycan-bd-like"/>
</dbReference>
<dbReference type="SUPFAM" id="SSF53955">
    <property type="entry name" value="Lysozyme-like"/>
    <property type="match status" value="1"/>
</dbReference>
<reference evidence="5 6" key="1">
    <citation type="submission" date="2024-09" db="EMBL/GenBank/DDBJ databases">
        <authorList>
            <person name="Sun Q."/>
            <person name="Mori K."/>
        </authorList>
    </citation>
    <scope>NUCLEOTIDE SEQUENCE [LARGE SCALE GENOMIC DNA]</scope>
    <source>
        <strain evidence="5 6">CCM 7415</strain>
    </source>
</reference>
<feature type="domain" description="Peptidoglycan binding-like" evidence="3">
    <location>
        <begin position="397"/>
        <end position="452"/>
    </location>
</feature>
<dbReference type="PANTHER" id="PTHR30163:SF8">
    <property type="entry name" value="LYTIC MUREIN TRANSGLYCOSYLASE"/>
    <property type="match status" value="1"/>
</dbReference>
<proteinExistence type="predicted"/>